<reference evidence="3 4" key="1">
    <citation type="submission" date="2011-08" db="EMBL/GenBank/DDBJ databases">
        <title>The Genome Sequence of Oribacterium sp. ACB7.</title>
        <authorList>
            <consortium name="The Broad Institute Genome Sequencing Platform"/>
            <person name="Earl A."/>
            <person name="Ward D."/>
            <person name="Feldgarden M."/>
            <person name="Gevers D."/>
            <person name="Sizova M."/>
            <person name="Hazen A."/>
            <person name="Epstein S."/>
            <person name="Young S.K."/>
            <person name="Zeng Q."/>
            <person name="Gargeya S."/>
            <person name="Fitzgerald M."/>
            <person name="Haas B."/>
            <person name="Abouelleil A."/>
            <person name="Alvarado L."/>
            <person name="Arachchi H.M."/>
            <person name="Berlin A."/>
            <person name="Brown A."/>
            <person name="Chapman S.B."/>
            <person name="Chen Z."/>
            <person name="Dunbar C."/>
            <person name="Freedman E."/>
            <person name="Gearin G."/>
            <person name="Gellesch M."/>
            <person name="Goldberg J."/>
            <person name="Griggs A."/>
            <person name="Gujja S."/>
            <person name="Heiman D."/>
            <person name="Howarth C."/>
            <person name="Larson L."/>
            <person name="Lui A."/>
            <person name="MacDonald P.J.P."/>
            <person name="Montmayeur A."/>
            <person name="Murphy C."/>
            <person name="Neiman D."/>
            <person name="Pearson M."/>
            <person name="Priest M."/>
            <person name="Roberts A."/>
            <person name="Saif S."/>
            <person name="Shea T."/>
            <person name="Shenoy N."/>
            <person name="Sisk P."/>
            <person name="Stolte C."/>
            <person name="Sykes S."/>
            <person name="Wortman J."/>
            <person name="Nusbaum C."/>
            <person name="Birren B."/>
        </authorList>
    </citation>
    <scope>NUCLEOTIDE SEQUENCE [LARGE SCALE GENOMIC DNA]</scope>
    <source>
        <strain evidence="3 4">ACB7</strain>
    </source>
</reference>
<keyword evidence="4" id="KW-1185">Reference proteome</keyword>
<dbReference type="Gene3D" id="2.40.50.100">
    <property type="match status" value="1"/>
</dbReference>
<dbReference type="PANTHER" id="PTHR30469">
    <property type="entry name" value="MULTIDRUG RESISTANCE PROTEIN MDTA"/>
    <property type="match status" value="1"/>
</dbReference>
<dbReference type="InterPro" id="IPR006143">
    <property type="entry name" value="RND_pump_MFP"/>
</dbReference>
<feature type="region of interest" description="Disordered" evidence="2">
    <location>
        <begin position="348"/>
        <end position="395"/>
    </location>
</feature>
<accession>G9WRJ3</accession>
<dbReference type="SUPFAM" id="SSF111369">
    <property type="entry name" value="HlyD-like secretion proteins"/>
    <property type="match status" value="1"/>
</dbReference>
<evidence type="ECO:0000313" key="3">
    <source>
        <dbReference type="EMBL" id="EHL13933.1"/>
    </source>
</evidence>
<dbReference type="GO" id="GO:0015562">
    <property type="term" value="F:efflux transmembrane transporter activity"/>
    <property type="evidence" value="ECO:0007669"/>
    <property type="project" value="TreeGrafter"/>
</dbReference>
<evidence type="ECO:0000313" key="4">
    <source>
        <dbReference type="Proteomes" id="UP000003527"/>
    </source>
</evidence>
<dbReference type="NCBIfam" id="TIGR01730">
    <property type="entry name" value="RND_mfp"/>
    <property type="match status" value="1"/>
</dbReference>
<dbReference type="HOGENOM" id="CLU_018816_1_2_9"/>
<proteinExistence type="inferred from homology"/>
<organism evidence="3 4">
    <name type="scientific">Oribacterium asaccharolyticum ACB7</name>
    <dbReference type="NCBI Taxonomy" id="796944"/>
    <lineage>
        <taxon>Bacteria</taxon>
        <taxon>Bacillati</taxon>
        <taxon>Bacillota</taxon>
        <taxon>Clostridia</taxon>
        <taxon>Lachnospirales</taxon>
        <taxon>Lachnospiraceae</taxon>
        <taxon>Oribacterium</taxon>
    </lineage>
</organism>
<evidence type="ECO:0000256" key="2">
    <source>
        <dbReference type="SAM" id="MobiDB-lite"/>
    </source>
</evidence>
<name>G9WRJ3_9FIRM</name>
<comment type="caution">
    <text evidence="3">The sequence shown here is derived from an EMBL/GenBank/DDBJ whole genome shotgun (WGS) entry which is preliminary data.</text>
</comment>
<feature type="compositionally biased region" description="Basic and acidic residues" evidence="2">
    <location>
        <begin position="378"/>
        <end position="395"/>
    </location>
</feature>
<dbReference type="AlphaFoldDB" id="G9WRJ3"/>
<gene>
    <name evidence="3" type="ORF">HMPREF9624_01709</name>
</gene>
<dbReference type="Gene3D" id="1.10.287.470">
    <property type="entry name" value="Helix hairpin bin"/>
    <property type="match status" value="1"/>
</dbReference>
<sequence>MQKGLKAIAILIVLLVLSFFIVRRIMKPKEEVEGKALPTVTCISMEKGDIAVKEELLGEISAKEQFRLLSKISGEVLEIDKENGSEVKKGERIALLDNQKQIDAAKYSLEQAKAQAQVTRDSRDRLATLKESGDISVQDFEAADAQAKAAEAQVKEAKLNYDTQVEFSEITAPSDGILQNSILVKGAFIPQGTQLATLMGAGTQQVLFSATEELVKNLSVGQSIMLEKGKESYPGTITEISSVLLPETGLFPVKAEVENTDFPEGSKAKISLTKDRRSSVNILPLNVLYYENGEAYVYVFEGTDGNEGLLRKKKVELGLSGEESAEILSGLSEEDKVVSSWNNEMFDGAKVRLQDKKDESVKDSAKEKSAPEESPEENSVKEESAPEESAKEEKG</sequence>
<dbReference type="Gene3D" id="2.40.30.170">
    <property type="match status" value="1"/>
</dbReference>
<dbReference type="PATRIC" id="fig|796944.3.peg.219"/>
<dbReference type="GO" id="GO:1990281">
    <property type="term" value="C:efflux pump complex"/>
    <property type="evidence" value="ECO:0007669"/>
    <property type="project" value="TreeGrafter"/>
</dbReference>
<dbReference type="Proteomes" id="UP000003527">
    <property type="component" value="Unassembled WGS sequence"/>
</dbReference>
<comment type="similarity">
    <text evidence="1">Belongs to the membrane fusion protein (MFP) (TC 8.A.1) family.</text>
</comment>
<dbReference type="PANTHER" id="PTHR30469:SF20">
    <property type="entry name" value="EFFLUX RND TRANSPORTER PERIPLASMIC ADAPTOR SUBUNIT"/>
    <property type="match status" value="1"/>
</dbReference>
<protein>
    <submittedName>
        <fullName evidence="3">Uncharacterized protein</fullName>
    </submittedName>
</protein>
<dbReference type="RefSeq" id="WP_009537431.1">
    <property type="nucleotide sequence ID" value="NZ_JH414506.1"/>
</dbReference>
<feature type="compositionally biased region" description="Basic and acidic residues" evidence="2">
    <location>
        <begin position="348"/>
        <end position="371"/>
    </location>
</feature>
<dbReference type="Gene3D" id="2.40.420.20">
    <property type="match status" value="1"/>
</dbReference>
<dbReference type="EMBL" id="AFZD01000004">
    <property type="protein sequence ID" value="EHL13933.1"/>
    <property type="molecule type" value="Genomic_DNA"/>
</dbReference>
<evidence type="ECO:0000256" key="1">
    <source>
        <dbReference type="ARBA" id="ARBA00009477"/>
    </source>
</evidence>